<reference evidence="3" key="2">
    <citation type="submission" date="2020-08" db="EMBL/GenBank/DDBJ databases">
        <authorList>
            <person name="Chen M."/>
            <person name="Teng W."/>
            <person name="Zhao L."/>
            <person name="Hu C."/>
            <person name="Zhou Y."/>
            <person name="Han B."/>
            <person name="Song L."/>
            <person name="Shu W."/>
        </authorList>
    </citation>
    <scope>NUCLEOTIDE SEQUENCE</scope>
    <source>
        <strain evidence="3">FACHB-1277</strain>
    </source>
</reference>
<dbReference type="InterPro" id="IPR007421">
    <property type="entry name" value="Schlafen_AlbA_2_dom"/>
</dbReference>
<keyword evidence="4" id="KW-1185">Reference proteome</keyword>
<evidence type="ECO:0000313" key="4">
    <source>
        <dbReference type="Proteomes" id="UP000631421"/>
    </source>
</evidence>
<accession>A0A926UYC9</accession>
<dbReference type="Gene3D" id="3.30.565.60">
    <property type="match status" value="1"/>
</dbReference>
<gene>
    <name evidence="3" type="ORF">H6F44_19310</name>
</gene>
<dbReference type="PANTHER" id="PTHR30595:SF6">
    <property type="entry name" value="SCHLAFEN ALBA-2 DOMAIN-CONTAINING PROTEIN"/>
    <property type="match status" value="1"/>
</dbReference>
<dbReference type="Proteomes" id="UP000631421">
    <property type="component" value="Unassembled WGS sequence"/>
</dbReference>
<organism evidence="3 4">
    <name type="scientific">Pseudanabaena cinerea FACHB-1277</name>
    <dbReference type="NCBI Taxonomy" id="2949581"/>
    <lineage>
        <taxon>Bacteria</taxon>
        <taxon>Bacillati</taxon>
        <taxon>Cyanobacteriota</taxon>
        <taxon>Cyanophyceae</taxon>
        <taxon>Pseudanabaenales</taxon>
        <taxon>Pseudanabaenaceae</taxon>
        <taxon>Pseudanabaena</taxon>
        <taxon>Pseudanabaena cinerea</taxon>
    </lineage>
</organism>
<feature type="region of interest" description="Disordered" evidence="1">
    <location>
        <begin position="488"/>
        <end position="530"/>
    </location>
</feature>
<comment type="caution">
    <text evidence="3">The sequence shown here is derived from an EMBL/GenBank/DDBJ whole genome shotgun (WGS) entry which is preliminary data.</text>
</comment>
<dbReference type="InterPro" id="IPR038475">
    <property type="entry name" value="RecG_C_sf"/>
</dbReference>
<feature type="compositionally biased region" description="Basic and acidic residues" evidence="1">
    <location>
        <begin position="497"/>
        <end position="528"/>
    </location>
</feature>
<reference evidence="3" key="1">
    <citation type="journal article" date="2015" name="ISME J.">
        <title>Draft Genome Sequence of Streptomyces incarnatus NRRL8089, which Produces the Nucleoside Antibiotic Sinefungin.</title>
        <authorList>
            <person name="Oshima K."/>
            <person name="Hattori M."/>
            <person name="Shimizu H."/>
            <person name="Fukuda K."/>
            <person name="Nemoto M."/>
            <person name="Inagaki K."/>
            <person name="Tamura T."/>
        </authorList>
    </citation>
    <scope>NUCLEOTIDE SEQUENCE</scope>
    <source>
        <strain evidence="3">FACHB-1277</strain>
    </source>
</reference>
<evidence type="ECO:0000256" key="1">
    <source>
        <dbReference type="SAM" id="MobiDB-lite"/>
    </source>
</evidence>
<evidence type="ECO:0000313" key="3">
    <source>
        <dbReference type="EMBL" id="MBD2152247.1"/>
    </source>
</evidence>
<proteinExistence type="predicted"/>
<name>A0A926UYC9_9CYAN</name>
<evidence type="ECO:0000259" key="2">
    <source>
        <dbReference type="Pfam" id="PF04326"/>
    </source>
</evidence>
<dbReference type="Pfam" id="PF04326">
    <property type="entry name" value="SLFN_AlbA_2"/>
    <property type="match status" value="1"/>
</dbReference>
<feature type="domain" description="Schlafen AlbA-2" evidence="2">
    <location>
        <begin position="14"/>
        <end position="137"/>
    </location>
</feature>
<dbReference type="Pfam" id="PF13749">
    <property type="entry name" value="HATPase_c_4"/>
    <property type="match status" value="1"/>
</dbReference>
<dbReference type="EMBL" id="JACJPY010000091">
    <property type="protein sequence ID" value="MBD2152247.1"/>
    <property type="molecule type" value="Genomic_DNA"/>
</dbReference>
<dbReference type="RefSeq" id="WP_190352655.1">
    <property type="nucleotide sequence ID" value="NZ_JACJPY010000091.1"/>
</dbReference>
<sequence length="617" mass="71041">MTVEELLKALELGEDQDLEFKAAQGGLPRSVWETVSSFANTAGGTIILGVAEQFGKFEIVGINKPQTLIKDFWDNHNNREKLNYPICRDADVTTWEIEKKTVICIQIPQASRQQRPIYINNNPIGGTFKRNYEGDYRCTEVEVRQMLRDAAEEPSDGRILEGFTIADLDSESLKAYRNRFASRNPDHPFLALSDQDLLESLGGWRRDRVSKIEGITLAGILMFGKERSILDALPHFHLDYQEQFSTDPEVRWTYRLTVDGKWTPNLFNFYYRVYPNLVENIDVPFQLDQYAIRIEETHVHEALREALINTLIHADHQTTHSIQIIKRPDRFILINPGRLRIPLEQLYQGGISDPRNPNLLKMFQMLGLVERAGSGFQKILRAWREQHWLIPLVAENLQLELTAIQMPVVSMIPESVEQELRQVVGEAYPTLDELERTILMLAHRLGEISNRDIQRYRNEHSRNIGSLLHKFVAMGWLKKSGQGFGTRYQWTSPSSEHLPESSEHLPESSEHLPESSEHLPESSEHLPPEQEQILQQIAAPVQTSGKKLPKATMEAIILDLCAINWLTLRTLARLLARKPDYLRNYFIAPMLKDGRLELKMPDNLRHPQQAYRKTAQP</sequence>
<dbReference type="AlphaFoldDB" id="A0A926UYC9"/>
<protein>
    <submittedName>
        <fullName evidence="3">DNA binding domain-containing protein</fullName>
    </submittedName>
</protein>
<dbReference type="InterPro" id="IPR038461">
    <property type="entry name" value="Schlafen_AlbA_2_dom_sf"/>
</dbReference>
<dbReference type="PANTHER" id="PTHR30595">
    <property type="entry name" value="GLPR-RELATED TRANSCRIPTIONAL REPRESSOR"/>
    <property type="match status" value="1"/>
</dbReference>
<dbReference type="Gene3D" id="3.30.950.30">
    <property type="entry name" value="Schlafen, AAA domain"/>
    <property type="match status" value="1"/>
</dbReference>